<dbReference type="Gene3D" id="3.80.10.10">
    <property type="entry name" value="Ribonuclease Inhibitor"/>
    <property type="match status" value="1"/>
</dbReference>
<name>A0A9C6WQY5_FRAOC</name>
<proteinExistence type="predicted"/>
<keyword evidence="1" id="KW-1185">Reference proteome</keyword>
<dbReference type="Proteomes" id="UP000504606">
    <property type="component" value="Unplaced"/>
</dbReference>
<dbReference type="RefSeq" id="XP_052124997.1">
    <property type="nucleotide sequence ID" value="XM_052269037.1"/>
</dbReference>
<protein>
    <submittedName>
        <fullName evidence="2">Uncharacterized protein LOC113214752</fullName>
    </submittedName>
</protein>
<dbReference type="InterPro" id="IPR032675">
    <property type="entry name" value="LRR_dom_sf"/>
</dbReference>
<reference evidence="2" key="1">
    <citation type="submission" date="2025-08" db="UniProtKB">
        <authorList>
            <consortium name="RefSeq"/>
        </authorList>
    </citation>
    <scope>IDENTIFICATION</scope>
    <source>
        <tissue evidence="2">Whole organism</tissue>
    </source>
</reference>
<gene>
    <name evidence="2" type="primary">LOC113214752</name>
</gene>
<accession>A0A9C6WQY5</accession>
<dbReference type="KEGG" id="foc:113214752"/>
<sequence length="215" mass="23871">MDVSGIEEEDKAARLAEAPGVTMLLGVCCDMDPTWSLQLLLWAAPTLERLEVRYPREAHLRAVHAMPRLRRLYVWGGDDALRAQPPELPALPPGHAGLQWLRVRLPRATTQSLLRAHGGTLEELELGVGTAGRFEWPYSCGDLHSLLQQSGLRALRRLVLRRGCLPAAAACIEQRAEVRRVLPGARVLCVTCDRVESSYETTLECLRLSVVNPQL</sequence>
<dbReference type="GeneID" id="113214752"/>
<dbReference type="AlphaFoldDB" id="A0A9C6WQY5"/>
<organism evidence="1 2">
    <name type="scientific">Frankliniella occidentalis</name>
    <name type="common">Western flower thrips</name>
    <name type="synonym">Euthrips occidentalis</name>
    <dbReference type="NCBI Taxonomy" id="133901"/>
    <lineage>
        <taxon>Eukaryota</taxon>
        <taxon>Metazoa</taxon>
        <taxon>Ecdysozoa</taxon>
        <taxon>Arthropoda</taxon>
        <taxon>Hexapoda</taxon>
        <taxon>Insecta</taxon>
        <taxon>Pterygota</taxon>
        <taxon>Neoptera</taxon>
        <taxon>Paraneoptera</taxon>
        <taxon>Thysanoptera</taxon>
        <taxon>Terebrantia</taxon>
        <taxon>Thripoidea</taxon>
        <taxon>Thripidae</taxon>
        <taxon>Frankliniella</taxon>
    </lineage>
</organism>
<evidence type="ECO:0000313" key="2">
    <source>
        <dbReference type="RefSeq" id="XP_052124997.1"/>
    </source>
</evidence>
<evidence type="ECO:0000313" key="1">
    <source>
        <dbReference type="Proteomes" id="UP000504606"/>
    </source>
</evidence>